<feature type="transmembrane region" description="Helical" evidence="2">
    <location>
        <begin position="12"/>
        <end position="33"/>
    </location>
</feature>
<protein>
    <submittedName>
        <fullName evidence="4">DUF4064 domain-containing protein</fullName>
    </submittedName>
</protein>
<sequence length="214" mass="24054">MNNGSISRTGERVLGIIGIVFNVIGIILLAWLITSINNLEGTAEFEEFQQDFMNDPAFEGNPEEAQMVMDLMREGAGVVGWVIVAILVLSTILAIVAVMNLKKTRSAQLAGIFFILAGLLAGVLSPTSILFYIAAIMCFVRKPPMREDELHRKDDRLYRDDNDGRKDDPVYREDTVGRRSDSVNREDEATRTRTDDTLRTEDARRDDDSPYRPL</sequence>
<name>A0ABW3LE69_9BACL</name>
<keyword evidence="2" id="KW-0812">Transmembrane</keyword>
<dbReference type="Proteomes" id="UP001597109">
    <property type="component" value="Unassembled WGS sequence"/>
</dbReference>
<dbReference type="InterPro" id="IPR025273">
    <property type="entry name" value="DUF4064"/>
</dbReference>
<gene>
    <name evidence="4" type="ORF">ACFQ1X_11475</name>
</gene>
<dbReference type="EMBL" id="JBHTKI010000017">
    <property type="protein sequence ID" value="MFD1032051.1"/>
    <property type="molecule type" value="Genomic_DNA"/>
</dbReference>
<dbReference type="RefSeq" id="WP_144841003.1">
    <property type="nucleotide sequence ID" value="NZ_JBHTKI010000017.1"/>
</dbReference>
<keyword evidence="2" id="KW-1133">Transmembrane helix</keyword>
<proteinExistence type="predicted"/>
<feature type="region of interest" description="Disordered" evidence="1">
    <location>
        <begin position="151"/>
        <end position="214"/>
    </location>
</feature>
<keyword evidence="5" id="KW-1185">Reference proteome</keyword>
<evidence type="ECO:0000313" key="5">
    <source>
        <dbReference type="Proteomes" id="UP001597109"/>
    </source>
</evidence>
<evidence type="ECO:0000256" key="2">
    <source>
        <dbReference type="SAM" id="Phobius"/>
    </source>
</evidence>
<comment type="caution">
    <text evidence="4">The sequence shown here is derived from an EMBL/GenBank/DDBJ whole genome shotgun (WGS) entry which is preliminary data.</text>
</comment>
<dbReference type="Pfam" id="PF13273">
    <property type="entry name" value="DUF4064"/>
    <property type="match status" value="1"/>
</dbReference>
<evidence type="ECO:0000256" key="1">
    <source>
        <dbReference type="SAM" id="MobiDB-lite"/>
    </source>
</evidence>
<feature type="transmembrane region" description="Helical" evidence="2">
    <location>
        <begin position="78"/>
        <end position="101"/>
    </location>
</feature>
<evidence type="ECO:0000313" key="4">
    <source>
        <dbReference type="EMBL" id="MFD1032051.1"/>
    </source>
</evidence>
<feature type="transmembrane region" description="Helical" evidence="2">
    <location>
        <begin position="113"/>
        <end position="137"/>
    </location>
</feature>
<keyword evidence="2" id="KW-0472">Membrane</keyword>
<feature type="domain" description="DUF4064" evidence="3">
    <location>
        <begin position="7"/>
        <end position="122"/>
    </location>
</feature>
<evidence type="ECO:0000259" key="3">
    <source>
        <dbReference type="Pfam" id="PF13273"/>
    </source>
</evidence>
<reference evidence="5" key="1">
    <citation type="journal article" date="2019" name="Int. J. Syst. Evol. Microbiol.">
        <title>The Global Catalogue of Microorganisms (GCM) 10K type strain sequencing project: providing services to taxonomists for standard genome sequencing and annotation.</title>
        <authorList>
            <consortium name="The Broad Institute Genomics Platform"/>
            <consortium name="The Broad Institute Genome Sequencing Center for Infectious Disease"/>
            <person name="Wu L."/>
            <person name="Ma J."/>
        </authorList>
    </citation>
    <scope>NUCLEOTIDE SEQUENCE [LARGE SCALE GENOMIC DNA]</scope>
    <source>
        <strain evidence="5">CCUG 56756</strain>
    </source>
</reference>
<organism evidence="4 5">
    <name type="scientific">Metaplanococcus flavidus</name>
    <dbReference type="NCBI Taxonomy" id="569883"/>
    <lineage>
        <taxon>Bacteria</taxon>
        <taxon>Bacillati</taxon>
        <taxon>Bacillota</taxon>
        <taxon>Bacilli</taxon>
        <taxon>Bacillales</taxon>
        <taxon>Caryophanaceae</taxon>
        <taxon>Metaplanococcus</taxon>
    </lineage>
</organism>
<accession>A0ABW3LE69</accession>